<feature type="region of interest" description="Disordered" evidence="2">
    <location>
        <begin position="266"/>
        <end position="287"/>
    </location>
</feature>
<feature type="region of interest" description="Disordered" evidence="2">
    <location>
        <begin position="55"/>
        <end position="79"/>
    </location>
</feature>
<feature type="coiled-coil region" evidence="1">
    <location>
        <begin position="415"/>
        <end position="460"/>
    </location>
</feature>
<feature type="compositionally biased region" description="Basic and acidic residues" evidence="2">
    <location>
        <begin position="118"/>
        <end position="131"/>
    </location>
</feature>
<keyword evidence="1" id="KW-0175">Coiled coil</keyword>
<evidence type="ECO:0000313" key="3">
    <source>
        <dbReference type="EMBL" id="AMD22291.1"/>
    </source>
</evidence>
<dbReference type="RefSeq" id="XP_017989287.1">
    <property type="nucleotide sequence ID" value="XM_018133550.1"/>
</dbReference>
<dbReference type="Proteomes" id="UP000243052">
    <property type="component" value="Chromosome vii"/>
</dbReference>
<feature type="region of interest" description="Disordered" evidence="2">
    <location>
        <begin position="92"/>
        <end position="137"/>
    </location>
</feature>
<evidence type="ECO:0000256" key="2">
    <source>
        <dbReference type="SAM" id="MobiDB-lite"/>
    </source>
</evidence>
<protein>
    <submittedName>
        <fullName evidence="3">HGL049Cp</fullName>
    </submittedName>
</protein>
<feature type="compositionally biased region" description="Basic and acidic residues" evidence="2">
    <location>
        <begin position="61"/>
        <end position="73"/>
    </location>
</feature>
<evidence type="ECO:0000256" key="1">
    <source>
        <dbReference type="SAM" id="Coils"/>
    </source>
</evidence>
<feature type="coiled-coil region" evidence="1">
    <location>
        <begin position="527"/>
        <end position="619"/>
    </location>
</feature>
<sequence length="984" mass="112527">MVLPQSTKEENCYKPTHYQLRLLQMVSSSALSSAVSSSTDFDSSCVSLDNRLQRAVTPTKQPDHPLINDDERPQTSNSNYWKAKALGKWRRSSFSSPKKSRDVRHLNVPSSRGSANEISDKENVSPKKDPRPGPVAYEGKNVYWEEQSVYYDAEEDNAKFEPGIVEKIKLRKNIAYQNKLNKLSANSPVQLLYQSWKETRGYSNSVSVFWNHMKFYFKTQLDKDDYVSFNPNQYTISEEYEDLSSFESFGKAISLDMKEITPDWRKFLPSPPSSSGSKETRPAGAEKVSFGPRRKFEIQEFDSEAPATACSRGGSEKPNTPISKGSLKPSSRHSLEDEKYCYRQTTEAVAYPHDCIKGLVYKLYNIVGYDTELADVNDLAFNLEVLAACIASNNKKIMKRMVDKNKETAFLRNSIRDLCHQINELQVTVEELDCKVYQLSEKLTKEKKTYTRKVKSLQEELAYFKHFTESSFTSIIEKQSELIADMNRFFKESNYASWDADTQAVLRSFATAIDTRIGEFGVFHEMNKELIIENERLRKELNGYKDSPHLERECQRLIAAMEEKNESIEQLNKVKESYSELLGKKAAMQKEIEVLREHAEDLERKMSSLEEAHKNELKEVTKMSVNQQCKTLGFFDEQLHQDELHSLEVQVLEAQDKLLMSAEEIAELHEKIASIEEDKNAIEDEKKELVESMMTAKTEYQQREMEQVAMSEKLALESELKSQILNKCLQIINRYQFELQTYTCEKKRDKFRTAIHYFTRRQRDLKDISEWIENEVLKQLNSSISSPIFENEDESPASSPNTDYCTQSSSIYSTMHDNQTTATITNQCASIPALLTNLNLQQHKDIKISNNDLQTPPEGKIQEPEEAGEVSEEGSMLTVEVSSGFVETTENFDMAADNGQETEATTQPPSTFRYGIDGAGARKVSQLMKRRNSSGQSNKFNPTSSPLLKLSENSDKRAFTDGTNTEKNAPTRFIELISSDDETF</sequence>
<dbReference type="OrthoDB" id="4050802at2759"/>
<accession>A0A109UY53</accession>
<feature type="coiled-coil region" evidence="1">
    <location>
        <begin position="665"/>
        <end position="699"/>
    </location>
</feature>
<organism evidence="3 4">
    <name type="scientific">Eremothecium sinecaudum</name>
    <dbReference type="NCBI Taxonomy" id="45286"/>
    <lineage>
        <taxon>Eukaryota</taxon>
        <taxon>Fungi</taxon>
        <taxon>Dikarya</taxon>
        <taxon>Ascomycota</taxon>
        <taxon>Saccharomycotina</taxon>
        <taxon>Saccharomycetes</taxon>
        <taxon>Saccharomycetales</taxon>
        <taxon>Saccharomycetaceae</taxon>
        <taxon>Eremothecium</taxon>
    </lineage>
</organism>
<feature type="region of interest" description="Disordered" evidence="2">
    <location>
        <begin position="928"/>
        <end position="984"/>
    </location>
</feature>
<dbReference type="GeneID" id="28725636"/>
<gene>
    <name evidence="3" type="ORF">AW171_hschr74317</name>
</gene>
<dbReference type="AlphaFoldDB" id="A0A109UY53"/>
<feature type="compositionally biased region" description="Polar residues" evidence="2">
    <location>
        <begin position="933"/>
        <end position="946"/>
    </location>
</feature>
<dbReference type="EMBL" id="CP014247">
    <property type="protein sequence ID" value="AMD22291.1"/>
    <property type="molecule type" value="Genomic_DNA"/>
</dbReference>
<proteinExistence type="predicted"/>
<feature type="region of interest" description="Disordered" evidence="2">
    <location>
        <begin position="850"/>
        <end position="874"/>
    </location>
</feature>
<name>A0A109UY53_9SACH</name>
<evidence type="ECO:0000313" key="4">
    <source>
        <dbReference type="Proteomes" id="UP000243052"/>
    </source>
</evidence>
<feature type="region of interest" description="Disordered" evidence="2">
    <location>
        <begin position="303"/>
        <end position="332"/>
    </location>
</feature>
<feature type="compositionally biased region" description="Polar residues" evidence="2">
    <location>
        <begin position="108"/>
        <end position="117"/>
    </location>
</feature>
<keyword evidence="4" id="KW-1185">Reference proteome</keyword>
<reference evidence="3 4" key="1">
    <citation type="submission" date="2016-01" db="EMBL/GenBank/DDBJ databases">
        <title>Genome sequence of the yeast Holleya sinecauda.</title>
        <authorList>
            <person name="Dietrich F.S."/>
        </authorList>
    </citation>
    <scope>NUCLEOTIDE SEQUENCE [LARGE SCALE GENOMIC DNA]</scope>
    <source>
        <strain evidence="3 4">ATCC 58844</strain>
    </source>
</reference>